<dbReference type="AlphaFoldDB" id="A0A382WH62"/>
<reference evidence="1" key="1">
    <citation type="submission" date="2018-05" db="EMBL/GenBank/DDBJ databases">
        <authorList>
            <person name="Lanie J.A."/>
            <person name="Ng W.-L."/>
            <person name="Kazmierczak K.M."/>
            <person name="Andrzejewski T.M."/>
            <person name="Davidsen T.M."/>
            <person name="Wayne K.J."/>
            <person name="Tettelin H."/>
            <person name="Glass J.I."/>
            <person name="Rusch D."/>
            <person name="Podicherti R."/>
            <person name="Tsui H.-C.T."/>
            <person name="Winkler M.E."/>
        </authorList>
    </citation>
    <scope>NUCLEOTIDE SEQUENCE</scope>
</reference>
<feature type="non-terminal residue" evidence="1">
    <location>
        <position position="1"/>
    </location>
</feature>
<name>A0A382WH62_9ZZZZ</name>
<proteinExistence type="predicted"/>
<feature type="non-terminal residue" evidence="1">
    <location>
        <position position="47"/>
    </location>
</feature>
<dbReference type="EMBL" id="UINC01159916">
    <property type="protein sequence ID" value="SVD58266.1"/>
    <property type="molecule type" value="Genomic_DNA"/>
</dbReference>
<organism evidence="1">
    <name type="scientific">marine metagenome</name>
    <dbReference type="NCBI Taxonomy" id="408172"/>
    <lineage>
        <taxon>unclassified sequences</taxon>
        <taxon>metagenomes</taxon>
        <taxon>ecological metagenomes</taxon>
    </lineage>
</organism>
<evidence type="ECO:0000313" key="1">
    <source>
        <dbReference type="EMBL" id="SVD58266.1"/>
    </source>
</evidence>
<accession>A0A382WH62</accession>
<sequence length="47" mass="5503">VFKSRLWHHFFVPLRDEELNPMLSIKSISKAYAGRTLFANASLQINR</sequence>
<gene>
    <name evidence="1" type="ORF">METZ01_LOCUS411120</name>
</gene>
<protein>
    <submittedName>
        <fullName evidence="1">Uncharacterized protein</fullName>
    </submittedName>
</protein>